<organism evidence="1 2">
    <name type="scientific">Bacteroides pyogenes F0041</name>
    <dbReference type="NCBI Taxonomy" id="1321819"/>
    <lineage>
        <taxon>Bacteria</taxon>
        <taxon>Pseudomonadati</taxon>
        <taxon>Bacteroidota</taxon>
        <taxon>Bacteroidia</taxon>
        <taxon>Bacteroidales</taxon>
        <taxon>Bacteroidaceae</taxon>
        <taxon>Bacteroides</taxon>
    </lineage>
</organism>
<evidence type="ECO:0000313" key="2">
    <source>
        <dbReference type="Proteomes" id="UP000016496"/>
    </source>
</evidence>
<comment type="caution">
    <text evidence="1">The sequence shown here is derived from an EMBL/GenBank/DDBJ whole genome shotgun (WGS) entry which is preliminary data.</text>
</comment>
<gene>
    <name evidence="1" type="ORF">HMPREF1981_01512</name>
</gene>
<name>U2DVH6_9BACE</name>
<sequence length="97" mass="11634">MLRRFLINSLKFSIPFFVSFNLRMQIYAHFVLLENISPIKKRLYCPIAIIATFEKKPAAFFSKPAVFDFKARRVFFKARRLFFQSSHCFFPLVKQLF</sequence>
<dbReference type="Proteomes" id="UP000016496">
    <property type="component" value="Unassembled WGS sequence"/>
</dbReference>
<dbReference type="EMBL" id="AWSV01000083">
    <property type="protein sequence ID" value="ERI85642.1"/>
    <property type="molecule type" value="Genomic_DNA"/>
</dbReference>
<reference evidence="1 2" key="1">
    <citation type="submission" date="2013-08" db="EMBL/GenBank/DDBJ databases">
        <authorList>
            <person name="Weinstock G."/>
            <person name="Sodergren E."/>
            <person name="Wylie T."/>
            <person name="Fulton L."/>
            <person name="Fulton R."/>
            <person name="Fronick C."/>
            <person name="O'Laughlin M."/>
            <person name="Godfrey J."/>
            <person name="Miner T."/>
            <person name="Herter B."/>
            <person name="Appelbaum E."/>
            <person name="Cordes M."/>
            <person name="Lek S."/>
            <person name="Wollam A."/>
            <person name="Pepin K.H."/>
            <person name="Palsikar V.B."/>
            <person name="Mitreva M."/>
            <person name="Wilson R.K."/>
        </authorList>
    </citation>
    <scope>NUCLEOTIDE SEQUENCE [LARGE SCALE GENOMIC DNA]</scope>
    <source>
        <strain evidence="1 2">F0041</strain>
    </source>
</reference>
<evidence type="ECO:0000313" key="1">
    <source>
        <dbReference type="EMBL" id="ERI85642.1"/>
    </source>
</evidence>
<protein>
    <submittedName>
        <fullName evidence="1">Uncharacterized protein</fullName>
    </submittedName>
</protein>
<dbReference type="HOGENOM" id="CLU_2340991_0_0_10"/>
<accession>U2DVH6</accession>
<dbReference type="AlphaFoldDB" id="U2DVH6"/>
<proteinExistence type="predicted"/>